<feature type="domain" description="SIS" evidence="5">
    <location>
        <begin position="124"/>
        <end position="261"/>
    </location>
</feature>
<dbReference type="KEGG" id="sgrg:L0C25_11620"/>
<evidence type="ECO:0000256" key="3">
    <source>
        <dbReference type="ARBA" id="ARBA00023163"/>
    </source>
</evidence>
<dbReference type="Proteomes" id="UP001164390">
    <property type="component" value="Chromosome"/>
</dbReference>
<dbReference type="InterPro" id="IPR035472">
    <property type="entry name" value="RpiR-like_SIS"/>
</dbReference>
<dbReference type="InterPro" id="IPR036388">
    <property type="entry name" value="WH-like_DNA-bd_sf"/>
</dbReference>
<accession>A0AA46TMJ4</accession>
<dbReference type="PROSITE" id="PS51071">
    <property type="entry name" value="HTH_RPIR"/>
    <property type="match status" value="1"/>
</dbReference>
<dbReference type="Pfam" id="PF01380">
    <property type="entry name" value="SIS"/>
    <property type="match status" value="1"/>
</dbReference>
<evidence type="ECO:0000313" key="6">
    <source>
        <dbReference type="EMBL" id="UYM07684.1"/>
    </source>
</evidence>
<keyword evidence="3" id="KW-0804">Transcription</keyword>
<feature type="domain" description="HTH rpiR-type" evidence="4">
    <location>
        <begin position="4"/>
        <end position="80"/>
    </location>
</feature>
<gene>
    <name evidence="6" type="ORF">L0C25_11620</name>
</gene>
<dbReference type="GO" id="GO:0003700">
    <property type="term" value="F:DNA-binding transcription factor activity"/>
    <property type="evidence" value="ECO:0007669"/>
    <property type="project" value="InterPro"/>
</dbReference>
<evidence type="ECO:0000259" key="4">
    <source>
        <dbReference type="PROSITE" id="PS51071"/>
    </source>
</evidence>
<reference evidence="6" key="1">
    <citation type="submission" date="2022-01" db="EMBL/GenBank/DDBJ databases">
        <title>Nocardioidaceae gen. sp. A5X3R13.</title>
        <authorList>
            <person name="Lopez Marin M.A."/>
            <person name="Uhlik O."/>
        </authorList>
    </citation>
    <scope>NUCLEOTIDE SEQUENCE</scope>
    <source>
        <strain evidence="6">A5X3R13</strain>
    </source>
</reference>
<dbReference type="AlphaFoldDB" id="A0AA46TMJ4"/>
<dbReference type="SUPFAM" id="SSF46689">
    <property type="entry name" value="Homeodomain-like"/>
    <property type="match status" value="1"/>
</dbReference>
<dbReference type="InterPro" id="IPR009057">
    <property type="entry name" value="Homeodomain-like_sf"/>
</dbReference>
<name>A0AA46TMJ4_9ACTN</name>
<organism evidence="6 7">
    <name type="scientific">Solicola gregarius</name>
    <dbReference type="NCBI Taxonomy" id="2908642"/>
    <lineage>
        <taxon>Bacteria</taxon>
        <taxon>Bacillati</taxon>
        <taxon>Actinomycetota</taxon>
        <taxon>Actinomycetes</taxon>
        <taxon>Propionibacteriales</taxon>
        <taxon>Nocardioidaceae</taxon>
        <taxon>Solicola</taxon>
    </lineage>
</organism>
<dbReference type="GO" id="GO:1901135">
    <property type="term" value="P:carbohydrate derivative metabolic process"/>
    <property type="evidence" value="ECO:0007669"/>
    <property type="project" value="InterPro"/>
</dbReference>
<dbReference type="InterPro" id="IPR001347">
    <property type="entry name" value="SIS_dom"/>
</dbReference>
<dbReference type="GO" id="GO:0097367">
    <property type="term" value="F:carbohydrate derivative binding"/>
    <property type="evidence" value="ECO:0007669"/>
    <property type="project" value="InterPro"/>
</dbReference>
<keyword evidence="1" id="KW-0805">Transcription regulation</keyword>
<dbReference type="PROSITE" id="PS51464">
    <property type="entry name" value="SIS"/>
    <property type="match status" value="1"/>
</dbReference>
<dbReference type="InterPro" id="IPR046348">
    <property type="entry name" value="SIS_dom_sf"/>
</dbReference>
<dbReference type="Pfam" id="PF01418">
    <property type="entry name" value="HTH_6"/>
    <property type="match status" value="1"/>
</dbReference>
<dbReference type="Gene3D" id="3.40.50.10490">
    <property type="entry name" value="Glucose-6-phosphate isomerase like protein, domain 1"/>
    <property type="match status" value="1"/>
</dbReference>
<dbReference type="SUPFAM" id="SSF53697">
    <property type="entry name" value="SIS domain"/>
    <property type="match status" value="1"/>
</dbReference>
<keyword evidence="2" id="KW-0238">DNA-binding</keyword>
<sequence>MARLPDWARERLEGGRVGPGAARVIEILELQPQLASYASTAEIAERAGVNIATVVRTAQALGFSGWSELRQEIRSRYLASLSAVQVLSEHQAPGASRTRDAVRQDLANLEALANTIDQQQISTIAQVIADADRTVVIGSGSFISPGLQLSHGGQTMGLDVRFGRGGGTTLFNEVSLLGQGDVVVAFSFWWLAKEVLEAARVAADAGATVILLTDRRSTRFSELADHALIVPSEGAGTFPSMTGAMTVINCVLAEIAEYAEPRVREAIVRAEAVWRANDLFD</sequence>
<evidence type="ECO:0000256" key="1">
    <source>
        <dbReference type="ARBA" id="ARBA00023015"/>
    </source>
</evidence>
<dbReference type="CDD" id="cd05013">
    <property type="entry name" value="SIS_RpiR"/>
    <property type="match status" value="1"/>
</dbReference>
<keyword evidence="7" id="KW-1185">Reference proteome</keyword>
<dbReference type="Gene3D" id="1.10.10.10">
    <property type="entry name" value="Winged helix-like DNA-binding domain superfamily/Winged helix DNA-binding domain"/>
    <property type="match status" value="1"/>
</dbReference>
<proteinExistence type="predicted"/>
<dbReference type="InterPro" id="IPR000281">
    <property type="entry name" value="HTH_RpiR"/>
</dbReference>
<protein>
    <submittedName>
        <fullName evidence="6">MurR/RpiR family transcriptional regulator</fullName>
    </submittedName>
</protein>
<dbReference type="GO" id="GO:0003677">
    <property type="term" value="F:DNA binding"/>
    <property type="evidence" value="ECO:0007669"/>
    <property type="project" value="UniProtKB-KW"/>
</dbReference>
<evidence type="ECO:0000256" key="2">
    <source>
        <dbReference type="ARBA" id="ARBA00023125"/>
    </source>
</evidence>
<dbReference type="EMBL" id="CP094970">
    <property type="protein sequence ID" value="UYM07684.1"/>
    <property type="molecule type" value="Genomic_DNA"/>
</dbReference>
<dbReference type="PANTHER" id="PTHR30514">
    <property type="entry name" value="GLUCOKINASE"/>
    <property type="match status" value="1"/>
</dbReference>
<dbReference type="InterPro" id="IPR047640">
    <property type="entry name" value="RpiR-like"/>
</dbReference>
<dbReference type="PANTHER" id="PTHR30514:SF18">
    <property type="entry name" value="RPIR-FAMILY TRANSCRIPTIONAL REGULATOR"/>
    <property type="match status" value="1"/>
</dbReference>
<evidence type="ECO:0000313" key="7">
    <source>
        <dbReference type="Proteomes" id="UP001164390"/>
    </source>
</evidence>
<evidence type="ECO:0000259" key="5">
    <source>
        <dbReference type="PROSITE" id="PS51464"/>
    </source>
</evidence>
<dbReference type="RefSeq" id="WP_271636659.1">
    <property type="nucleotide sequence ID" value="NZ_CP094970.1"/>
</dbReference>